<gene>
    <name evidence="1" type="ORF">KUCAC02_023708</name>
</gene>
<evidence type="ECO:0000313" key="1">
    <source>
        <dbReference type="EMBL" id="KAI4812309.1"/>
    </source>
</evidence>
<organism evidence="1 2">
    <name type="scientific">Chaenocephalus aceratus</name>
    <name type="common">Blackfin icefish</name>
    <name type="synonym">Chaenichthys aceratus</name>
    <dbReference type="NCBI Taxonomy" id="36190"/>
    <lineage>
        <taxon>Eukaryota</taxon>
        <taxon>Metazoa</taxon>
        <taxon>Chordata</taxon>
        <taxon>Craniata</taxon>
        <taxon>Vertebrata</taxon>
        <taxon>Euteleostomi</taxon>
        <taxon>Actinopterygii</taxon>
        <taxon>Neopterygii</taxon>
        <taxon>Teleostei</taxon>
        <taxon>Neoteleostei</taxon>
        <taxon>Acanthomorphata</taxon>
        <taxon>Eupercaria</taxon>
        <taxon>Perciformes</taxon>
        <taxon>Notothenioidei</taxon>
        <taxon>Channichthyidae</taxon>
        <taxon>Chaenocephalus</taxon>
    </lineage>
</organism>
<name>A0ACB9WH52_CHAAC</name>
<accession>A0ACB9WH52</accession>
<protein>
    <submittedName>
        <fullName evidence="1">Uncharacterized protein</fullName>
    </submittedName>
</protein>
<comment type="caution">
    <text evidence="1">The sequence shown here is derived from an EMBL/GenBank/DDBJ whole genome shotgun (WGS) entry which is preliminary data.</text>
</comment>
<evidence type="ECO:0000313" key="2">
    <source>
        <dbReference type="Proteomes" id="UP001057452"/>
    </source>
</evidence>
<dbReference type="Proteomes" id="UP001057452">
    <property type="component" value="Chromosome 22"/>
</dbReference>
<reference evidence="1" key="1">
    <citation type="submission" date="2022-05" db="EMBL/GenBank/DDBJ databases">
        <title>Chromosome-level genome of Chaenocephalus aceratus.</title>
        <authorList>
            <person name="Park H."/>
        </authorList>
    </citation>
    <scope>NUCLEOTIDE SEQUENCE</scope>
    <source>
        <strain evidence="1">KU_202001</strain>
    </source>
</reference>
<proteinExistence type="predicted"/>
<sequence>MESEVFTPSLEQFMLTPLVCWVKTVGQATLTDGTQLSEYIELVDGIYLNEIMLEMASYSRHSWDSCWTRGKRQAELLLGCQSVRFSYCCYLDCGPHRRMRMYIKNPTATVQRTNKKVNNDPTLRIQNLSILIRQIKDYYQVTHNQENVVDMQWLESGEMPPEDLEASPETGFPPQTPGGREGHTAGDISPPAHSFLRLSLQTIVELNQERDCVQLSPLASCQTQSPGDSPGMRRTESRQHSLWSWLMPKPRSDAFDRNCEYHGFIS</sequence>
<keyword evidence="2" id="KW-1185">Reference proteome</keyword>
<dbReference type="EMBL" id="CM043806">
    <property type="protein sequence ID" value="KAI4812309.1"/>
    <property type="molecule type" value="Genomic_DNA"/>
</dbReference>